<evidence type="ECO:0000313" key="1">
    <source>
        <dbReference type="EMBL" id="NEU04701.1"/>
    </source>
</evidence>
<dbReference type="RefSeq" id="WP_199869716.1">
    <property type="nucleotide sequence ID" value="NZ_JAAGPU010000011.1"/>
</dbReference>
<name>A0A6M0H4A9_9CLOT</name>
<dbReference type="SUPFAM" id="SSF48452">
    <property type="entry name" value="TPR-like"/>
    <property type="match status" value="1"/>
</dbReference>
<proteinExistence type="predicted"/>
<dbReference type="Proteomes" id="UP000481872">
    <property type="component" value="Unassembled WGS sequence"/>
</dbReference>
<evidence type="ECO:0000313" key="2">
    <source>
        <dbReference type="Proteomes" id="UP000481872"/>
    </source>
</evidence>
<dbReference type="InterPro" id="IPR011990">
    <property type="entry name" value="TPR-like_helical_dom_sf"/>
</dbReference>
<keyword evidence="2" id="KW-1185">Reference proteome</keyword>
<organism evidence="1 2">
    <name type="scientific">Clostridium senegalense</name>
    <dbReference type="NCBI Taxonomy" id="1465809"/>
    <lineage>
        <taxon>Bacteria</taxon>
        <taxon>Bacillati</taxon>
        <taxon>Bacillota</taxon>
        <taxon>Clostridia</taxon>
        <taxon>Eubacteriales</taxon>
        <taxon>Clostridiaceae</taxon>
        <taxon>Clostridium</taxon>
    </lineage>
</organism>
<dbReference type="EMBL" id="JAAGPU010000011">
    <property type="protein sequence ID" value="NEU04701.1"/>
    <property type="molecule type" value="Genomic_DNA"/>
</dbReference>
<protein>
    <submittedName>
        <fullName evidence="1">Uncharacterized protein</fullName>
    </submittedName>
</protein>
<comment type="caution">
    <text evidence="1">The sequence shown here is derived from an EMBL/GenBank/DDBJ whole genome shotgun (WGS) entry which is preliminary data.</text>
</comment>
<gene>
    <name evidence="1" type="ORF">G3M99_07440</name>
</gene>
<reference evidence="1 2" key="1">
    <citation type="submission" date="2020-02" db="EMBL/GenBank/DDBJ databases">
        <title>Genome assembly of a novel Clostridium senegalense strain.</title>
        <authorList>
            <person name="Gupta T.B."/>
            <person name="Jauregui R."/>
            <person name="Maclean P."/>
            <person name="Nawarathana A."/>
            <person name="Brightwell G."/>
        </authorList>
    </citation>
    <scope>NUCLEOTIDE SEQUENCE [LARGE SCALE GENOMIC DNA]</scope>
    <source>
        <strain evidence="1 2">AGRFS4</strain>
    </source>
</reference>
<sequence length="104" mass="11951">MRFDDLIKKAIIEIKNENFLKATEYIHLAISEDDNSAKPHNLLGIIEEINGNLELANNHYRSAYSLDPTFKASDNNLKRITSFYYVFDLEEIDFGETIGKQAPI</sequence>
<accession>A0A6M0H4A9</accession>
<dbReference type="Gene3D" id="1.25.40.10">
    <property type="entry name" value="Tetratricopeptide repeat domain"/>
    <property type="match status" value="1"/>
</dbReference>
<dbReference type="AlphaFoldDB" id="A0A6M0H4A9"/>